<dbReference type="Proteomes" id="UP000325763">
    <property type="component" value="Chromosome"/>
</dbReference>
<evidence type="ECO:0000259" key="11">
    <source>
        <dbReference type="PROSITE" id="PS50847"/>
    </source>
</evidence>
<feature type="domain" description="Chaplin" evidence="12">
    <location>
        <begin position="38"/>
        <end position="78"/>
    </location>
</feature>
<keyword evidence="7" id="KW-0572">Peptidoglycan-anchor</keyword>
<feature type="region of interest" description="Disordered" evidence="9">
    <location>
        <begin position="81"/>
        <end position="117"/>
    </location>
</feature>
<dbReference type="InterPro" id="IPR019931">
    <property type="entry name" value="LPXTG_anchor"/>
</dbReference>
<feature type="domain" description="Chaplin" evidence="12">
    <location>
        <begin position="116"/>
        <end position="156"/>
    </location>
</feature>
<evidence type="ECO:0000256" key="2">
    <source>
        <dbReference type="ARBA" id="ARBA00022512"/>
    </source>
</evidence>
<dbReference type="GO" id="GO:0007155">
    <property type="term" value="P:cell adhesion"/>
    <property type="evidence" value="ECO:0007669"/>
    <property type="project" value="UniProtKB-KW"/>
</dbReference>
<feature type="chain" id="PRO_5024932709" evidence="10">
    <location>
        <begin position="28"/>
        <end position="227"/>
    </location>
</feature>
<evidence type="ECO:0000313" key="14">
    <source>
        <dbReference type="Proteomes" id="UP000325763"/>
    </source>
</evidence>
<feature type="compositionally biased region" description="Gly residues" evidence="9">
    <location>
        <begin position="102"/>
        <end position="115"/>
    </location>
</feature>
<evidence type="ECO:0000256" key="6">
    <source>
        <dbReference type="ARBA" id="ARBA00023087"/>
    </source>
</evidence>
<dbReference type="Pfam" id="PF03777">
    <property type="entry name" value="ChpA-C"/>
    <property type="match status" value="2"/>
</dbReference>
<dbReference type="PROSITE" id="PS51884">
    <property type="entry name" value="CHAPLIN"/>
    <property type="match status" value="2"/>
</dbReference>
<evidence type="ECO:0000259" key="12">
    <source>
        <dbReference type="PROSITE" id="PS51884"/>
    </source>
</evidence>
<evidence type="ECO:0000256" key="7">
    <source>
        <dbReference type="ARBA" id="ARBA00023088"/>
    </source>
</evidence>
<reference evidence="13 14" key="1">
    <citation type="submission" date="2017-09" db="EMBL/GenBank/DDBJ databases">
        <title>Streptomyces genome completion.</title>
        <authorList>
            <person name="Lee N."/>
            <person name="Cho B.-K."/>
        </authorList>
    </citation>
    <scope>NUCLEOTIDE SEQUENCE [LARGE SCALE GENOMIC DNA]</scope>
    <source>
        <strain evidence="13 14">ATCC 14899</strain>
    </source>
</reference>
<feature type="domain" description="Gram-positive cocci surface proteins LPxTG" evidence="11">
    <location>
        <begin position="192"/>
        <end position="227"/>
    </location>
</feature>
<dbReference type="OrthoDB" id="3544424at2"/>
<keyword evidence="5" id="KW-0130">Cell adhesion</keyword>
<evidence type="ECO:0000256" key="4">
    <source>
        <dbReference type="ARBA" id="ARBA00022729"/>
    </source>
</evidence>
<dbReference type="AlphaFoldDB" id="A0A5P2WE09"/>
<feature type="region of interest" description="Disordered" evidence="9">
    <location>
        <begin position="146"/>
        <end position="176"/>
    </location>
</feature>
<feature type="compositionally biased region" description="Low complexity" evidence="9">
    <location>
        <begin position="83"/>
        <end position="101"/>
    </location>
</feature>
<proteinExistence type="predicted"/>
<keyword evidence="4 10" id="KW-0732">Signal</keyword>
<name>A0A5P2WE09_9ACTN</name>
<evidence type="ECO:0000256" key="8">
    <source>
        <dbReference type="PROSITE-ProRule" id="PRU01232"/>
    </source>
</evidence>
<dbReference type="KEGG" id="snq:CP978_32105"/>
<feature type="compositionally biased region" description="Low complexity" evidence="9">
    <location>
        <begin position="146"/>
        <end position="160"/>
    </location>
</feature>
<evidence type="ECO:0000256" key="9">
    <source>
        <dbReference type="SAM" id="MobiDB-lite"/>
    </source>
</evidence>
<feature type="signal peptide" evidence="10">
    <location>
        <begin position="1"/>
        <end position="27"/>
    </location>
</feature>
<evidence type="ECO:0000256" key="3">
    <source>
        <dbReference type="ARBA" id="ARBA00022525"/>
    </source>
</evidence>
<dbReference type="InterPro" id="IPR005528">
    <property type="entry name" value="ChpA-H"/>
</dbReference>
<keyword evidence="6 8" id="KW-0034">Amyloid</keyword>
<dbReference type="RefSeq" id="WP_107070481.1">
    <property type="nucleotide sequence ID" value="NZ_JACHMR010000001.1"/>
</dbReference>
<sequence>MKRATRNGLIAAAAASGALAVTFPAHADSAANGAATGSPGLISGNTVQIPVHIPVNVCGNTASVVGLLNAAKGNICANEGTHAAGSSSQGGVSGGAVSDGSVSGGGASASGGAHGSSGVLSGNSVELPIHVPVNVSGNSVDVVGVGNSSAGNTSTNTSSTHRPAPRPSVPATVHTPAAPAQPEIDPQPVAALAHTGADATLPALAGGAALVLGGGVLYRRFRPGSVR</sequence>
<protein>
    <submittedName>
        <fullName evidence="13">Chaplin</fullName>
    </submittedName>
</protein>
<keyword evidence="2" id="KW-0134">Cell wall</keyword>
<accession>A0A5P2WE09</accession>
<keyword evidence="3" id="KW-0964">Secreted</keyword>
<comment type="subcellular location">
    <subcellularLocation>
        <location evidence="1">Secreted</location>
        <location evidence="1">Cell wall</location>
    </subcellularLocation>
</comment>
<organism evidence="13 14">
    <name type="scientific">Streptomyces nodosus</name>
    <dbReference type="NCBI Taxonomy" id="40318"/>
    <lineage>
        <taxon>Bacteria</taxon>
        <taxon>Bacillati</taxon>
        <taxon>Actinomycetota</taxon>
        <taxon>Actinomycetes</taxon>
        <taxon>Kitasatosporales</taxon>
        <taxon>Streptomycetaceae</taxon>
        <taxon>Streptomyces</taxon>
    </lineage>
</organism>
<dbReference type="PROSITE" id="PS50847">
    <property type="entry name" value="GRAM_POS_ANCHORING"/>
    <property type="match status" value="1"/>
</dbReference>
<dbReference type="EMBL" id="CP023747">
    <property type="protein sequence ID" value="QEV42566.1"/>
    <property type="molecule type" value="Genomic_DNA"/>
</dbReference>
<gene>
    <name evidence="13" type="ORF">CP978_32105</name>
</gene>
<evidence type="ECO:0000256" key="5">
    <source>
        <dbReference type="ARBA" id="ARBA00022889"/>
    </source>
</evidence>
<dbReference type="NCBIfam" id="TIGR01167">
    <property type="entry name" value="LPXTG_anchor"/>
    <property type="match status" value="1"/>
</dbReference>
<evidence type="ECO:0000256" key="1">
    <source>
        <dbReference type="ARBA" id="ARBA00004191"/>
    </source>
</evidence>
<evidence type="ECO:0000256" key="10">
    <source>
        <dbReference type="SAM" id="SignalP"/>
    </source>
</evidence>
<evidence type="ECO:0000313" key="13">
    <source>
        <dbReference type="EMBL" id="QEV42566.1"/>
    </source>
</evidence>